<reference evidence="1" key="1">
    <citation type="submission" date="2021-06" db="EMBL/GenBank/DDBJ databases">
        <authorList>
            <person name="Hodson N. C."/>
            <person name="Mongue J. A."/>
            <person name="Jaron S. K."/>
        </authorList>
    </citation>
    <scope>NUCLEOTIDE SEQUENCE</scope>
</reference>
<gene>
    <name evidence="1" type="ORF">AFUS01_LOCUS14182</name>
</gene>
<evidence type="ECO:0000313" key="1">
    <source>
        <dbReference type="EMBL" id="CAG7725212.1"/>
    </source>
</evidence>
<comment type="caution">
    <text evidence="1">The sequence shown here is derived from an EMBL/GenBank/DDBJ whole genome shotgun (WGS) entry which is preliminary data.</text>
</comment>
<organism evidence="1 2">
    <name type="scientific">Allacma fusca</name>
    <dbReference type="NCBI Taxonomy" id="39272"/>
    <lineage>
        <taxon>Eukaryota</taxon>
        <taxon>Metazoa</taxon>
        <taxon>Ecdysozoa</taxon>
        <taxon>Arthropoda</taxon>
        <taxon>Hexapoda</taxon>
        <taxon>Collembola</taxon>
        <taxon>Symphypleona</taxon>
        <taxon>Sminthuridae</taxon>
        <taxon>Allacma</taxon>
    </lineage>
</organism>
<evidence type="ECO:0000313" key="2">
    <source>
        <dbReference type="Proteomes" id="UP000708208"/>
    </source>
</evidence>
<accession>A0A8J2JQF5</accession>
<name>A0A8J2JQF5_9HEXA</name>
<dbReference type="AlphaFoldDB" id="A0A8J2JQF5"/>
<dbReference type="Proteomes" id="UP000708208">
    <property type="component" value="Unassembled WGS sequence"/>
</dbReference>
<proteinExistence type="predicted"/>
<dbReference type="EMBL" id="CAJVCH010118898">
    <property type="protein sequence ID" value="CAG7725212.1"/>
    <property type="molecule type" value="Genomic_DNA"/>
</dbReference>
<protein>
    <submittedName>
        <fullName evidence="1">Uncharacterized protein</fullName>
    </submittedName>
</protein>
<keyword evidence="2" id="KW-1185">Reference proteome</keyword>
<feature type="non-terminal residue" evidence="1">
    <location>
        <position position="177"/>
    </location>
</feature>
<sequence length="177" mass="19619">MHSQSAVLSSISRTLGSVGFMESVEVVNLTKDMSPCGISVTCSNCSGLLFPMEQAGPDSSNENPDFESHPVFELTQGEKIVAISSVLERIYRFSQLRDLHGTEEPMKDTPMCPKCADILNQIDMLHQEFDDLRGLDSYLSTKINQVDEIISERIADIKHHLVGEEQSKDNSTSLPDD</sequence>